<proteinExistence type="predicted"/>
<dbReference type="InterPro" id="IPR009003">
    <property type="entry name" value="Peptidase_S1_PA"/>
</dbReference>
<dbReference type="InterPro" id="IPR018114">
    <property type="entry name" value="TRYPSIN_HIS"/>
</dbReference>
<dbReference type="GeneID" id="25905424"/>
<dbReference type="AlphaFoldDB" id="A0A0L0G153"/>
<dbReference type="Proteomes" id="UP000054560">
    <property type="component" value="Unassembled WGS sequence"/>
</dbReference>
<dbReference type="GO" id="GO:0004252">
    <property type="term" value="F:serine-type endopeptidase activity"/>
    <property type="evidence" value="ECO:0007669"/>
    <property type="project" value="InterPro"/>
</dbReference>
<protein>
    <recommendedName>
        <fullName evidence="1">Peptidase S1 domain-containing protein</fullName>
    </recommendedName>
</protein>
<reference evidence="2 3" key="1">
    <citation type="submission" date="2011-02" db="EMBL/GenBank/DDBJ databases">
        <title>The Genome Sequence of Sphaeroforma arctica JP610.</title>
        <authorList>
            <consortium name="The Broad Institute Genome Sequencing Platform"/>
            <person name="Russ C."/>
            <person name="Cuomo C."/>
            <person name="Young S.K."/>
            <person name="Zeng Q."/>
            <person name="Gargeya S."/>
            <person name="Alvarado L."/>
            <person name="Berlin A."/>
            <person name="Chapman S.B."/>
            <person name="Chen Z."/>
            <person name="Freedman E."/>
            <person name="Gellesch M."/>
            <person name="Goldberg J."/>
            <person name="Griggs A."/>
            <person name="Gujja S."/>
            <person name="Heilman E."/>
            <person name="Heiman D."/>
            <person name="Howarth C."/>
            <person name="Mehta T."/>
            <person name="Neiman D."/>
            <person name="Pearson M."/>
            <person name="Roberts A."/>
            <person name="Saif S."/>
            <person name="Shea T."/>
            <person name="Shenoy N."/>
            <person name="Sisk P."/>
            <person name="Stolte C."/>
            <person name="Sykes S."/>
            <person name="White J."/>
            <person name="Yandava C."/>
            <person name="Burger G."/>
            <person name="Gray M.W."/>
            <person name="Holland P.W.H."/>
            <person name="King N."/>
            <person name="Lang F.B.F."/>
            <person name="Roger A.J."/>
            <person name="Ruiz-Trillo I."/>
            <person name="Haas B."/>
            <person name="Nusbaum C."/>
            <person name="Birren B."/>
        </authorList>
    </citation>
    <scope>NUCLEOTIDE SEQUENCE [LARGE SCALE GENOMIC DNA]</scope>
    <source>
        <strain evidence="2 3">JP610</strain>
    </source>
</reference>
<evidence type="ECO:0000313" key="2">
    <source>
        <dbReference type="EMBL" id="KNC82815.1"/>
    </source>
</evidence>
<dbReference type="SUPFAM" id="SSF50494">
    <property type="entry name" value="Trypsin-like serine proteases"/>
    <property type="match status" value="1"/>
</dbReference>
<gene>
    <name evidence="2" type="ORF">SARC_04920</name>
</gene>
<feature type="non-terminal residue" evidence="2">
    <location>
        <position position="1"/>
    </location>
</feature>
<dbReference type="Pfam" id="PF00089">
    <property type="entry name" value="Trypsin"/>
    <property type="match status" value="1"/>
</dbReference>
<dbReference type="EMBL" id="KQ241890">
    <property type="protein sequence ID" value="KNC82815.1"/>
    <property type="molecule type" value="Genomic_DNA"/>
</dbReference>
<dbReference type="OrthoDB" id="10061449at2759"/>
<accession>A0A0L0G153</accession>
<dbReference type="Gene3D" id="2.40.10.10">
    <property type="entry name" value="Trypsin-like serine proteases"/>
    <property type="match status" value="1"/>
</dbReference>
<dbReference type="InterPro" id="IPR001254">
    <property type="entry name" value="Trypsin_dom"/>
</dbReference>
<evidence type="ECO:0000259" key="1">
    <source>
        <dbReference type="Pfam" id="PF00089"/>
    </source>
</evidence>
<dbReference type="RefSeq" id="XP_014156717.1">
    <property type="nucleotide sequence ID" value="XM_014301242.1"/>
</dbReference>
<organism evidence="2 3">
    <name type="scientific">Sphaeroforma arctica JP610</name>
    <dbReference type="NCBI Taxonomy" id="667725"/>
    <lineage>
        <taxon>Eukaryota</taxon>
        <taxon>Ichthyosporea</taxon>
        <taxon>Ichthyophonida</taxon>
        <taxon>Sphaeroforma</taxon>
    </lineage>
</organism>
<feature type="domain" description="Peptidase S1" evidence="1">
    <location>
        <begin position="43"/>
        <end position="140"/>
    </location>
</feature>
<dbReference type="GO" id="GO:0006508">
    <property type="term" value="P:proteolysis"/>
    <property type="evidence" value="ECO:0007669"/>
    <property type="project" value="InterPro"/>
</dbReference>
<evidence type="ECO:0000313" key="3">
    <source>
        <dbReference type="Proteomes" id="UP000054560"/>
    </source>
</evidence>
<dbReference type="PROSITE" id="PS00134">
    <property type="entry name" value="TRYPSIN_HIS"/>
    <property type="match status" value="1"/>
</dbReference>
<sequence>AVARDDEEESYVDVDIDDTSDEYNTDLDIYGSQEMEGGYDSEETGWLGRLESRKGGCTVSLVDPEWILTASHCVTNIQLTCKDKDCISDSVYDGSVYMGGVNGMFSGVDGEVRGVDYVAIRDGDASGSLRTEDIALLHLDYAVYTDFYPHIVTETYRGEFSMK</sequence>
<name>A0A0L0G153_9EUKA</name>
<dbReference type="InterPro" id="IPR043504">
    <property type="entry name" value="Peptidase_S1_PA_chymotrypsin"/>
</dbReference>
<keyword evidence="3" id="KW-1185">Reference proteome</keyword>